<keyword evidence="5" id="KW-1185">Reference proteome</keyword>
<dbReference type="PROSITE" id="PS50846">
    <property type="entry name" value="HMA_2"/>
    <property type="match status" value="1"/>
</dbReference>
<dbReference type="InterPro" id="IPR001802">
    <property type="entry name" value="MerP/CopZ"/>
</dbReference>
<dbReference type="GO" id="GO:0046872">
    <property type="term" value="F:metal ion binding"/>
    <property type="evidence" value="ECO:0007669"/>
    <property type="project" value="UniProtKB-KW"/>
</dbReference>
<dbReference type="InterPro" id="IPR006121">
    <property type="entry name" value="HMA_dom"/>
</dbReference>
<dbReference type="EMBL" id="ACRF02000003">
    <property type="protein sequence ID" value="EEW92562.1"/>
    <property type="molecule type" value="Genomic_DNA"/>
</dbReference>
<dbReference type="PANTHER" id="PTHR46594">
    <property type="entry name" value="P-TYPE CATION-TRANSPORTING ATPASE"/>
    <property type="match status" value="1"/>
</dbReference>
<dbReference type="PRINTS" id="PR00946">
    <property type="entry name" value="HGSCAVENGER"/>
</dbReference>
<evidence type="ECO:0000313" key="5">
    <source>
        <dbReference type="Proteomes" id="UP000002939"/>
    </source>
</evidence>
<keyword evidence="2" id="KW-0186">Copper</keyword>
<proteinExistence type="predicted"/>
<reference evidence="4" key="1">
    <citation type="submission" date="2009-09" db="EMBL/GenBank/DDBJ databases">
        <authorList>
            <consortium name="The Broad Institute Genome Sequencing Platform"/>
            <person name="Ward D."/>
            <person name="Feldgarden M."/>
            <person name="Earl A."/>
            <person name="Young S.K."/>
            <person name="Zeng Q."/>
            <person name="Koehrsen M."/>
            <person name="Alvarado L."/>
            <person name="Berlin A."/>
            <person name="Bochicchio J."/>
            <person name="Borenstein D."/>
            <person name="Chapman S.B."/>
            <person name="Chen Z."/>
            <person name="Engels R."/>
            <person name="Freedman E."/>
            <person name="Gellesch M."/>
            <person name="Goldberg J."/>
            <person name="Griggs A."/>
            <person name="Gujja S."/>
            <person name="Heilman E."/>
            <person name="Heiman D."/>
            <person name="Hepburn T."/>
            <person name="Howarth C."/>
            <person name="Jen D."/>
            <person name="Larson L."/>
            <person name="Lewis B."/>
            <person name="Mehta T."/>
            <person name="Park D."/>
            <person name="Pearson M."/>
            <person name="Roberts A."/>
            <person name="Saif S."/>
            <person name="Shea T."/>
            <person name="Shenoy N."/>
            <person name="Sisk P."/>
            <person name="Stolte C."/>
            <person name="Sykes S."/>
            <person name="Thomson T."/>
            <person name="Walk T."/>
            <person name="White J."/>
            <person name="Yandava C."/>
            <person name="Sibley C.D."/>
            <person name="Field T.R."/>
            <person name="Grinwis M."/>
            <person name="Eshaghurshan C.S."/>
            <person name="Surette M.G."/>
            <person name="Haas B."/>
            <person name="Nusbaum C."/>
            <person name="Birren B."/>
        </authorList>
    </citation>
    <scope>NUCLEOTIDE SEQUENCE [LARGE SCALE GENOMIC DNA]</scope>
    <source>
        <strain evidence="4">ATCC 700633</strain>
    </source>
</reference>
<evidence type="ECO:0000313" key="4">
    <source>
        <dbReference type="EMBL" id="EEW92562.1"/>
    </source>
</evidence>
<dbReference type="STRING" id="626369.HMPREF0446_01407"/>
<dbReference type="Gene3D" id="3.30.70.100">
    <property type="match status" value="1"/>
</dbReference>
<dbReference type="PANTHER" id="PTHR46594:SF6">
    <property type="entry name" value="COPPER-TRANSPORTING ATPASE RAN1"/>
    <property type="match status" value="1"/>
</dbReference>
<accession>D0BN72</accession>
<keyword evidence="1" id="KW-0479">Metal-binding</keyword>
<dbReference type="SUPFAM" id="SSF55008">
    <property type="entry name" value="HMA, heavy metal-associated domain"/>
    <property type="match status" value="1"/>
</dbReference>
<organism evidence="4 5">
    <name type="scientific">Granulicatella elegans ATCC 700633</name>
    <dbReference type="NCBI Taxonomy" id="626369"/>
    <lineage>
        <taxon>Bacteria</taxon>
        <taxon>Bacillati</taxon>
        <taxon>Bacillota</taxon>
        <taxon>Bacilli</taxon>
        <taxon>Lactobacillales</taxon>
        <taxon>Carnobacteriaceae</taxon>
        <taxon>Granulicatella</taxon>
    </lineage>
</organism>
<feature type="domain" description="HMA" evidence="3">
    <location>
        <begin position="1"/>
        <end position="67"/>
    </location>
</feature>
<dbReference type="Pfam" id="PF00403">
    <property type="entry name" value="HMA"/>
    <property type="match status" value="1"/>
</dbReference>
<dbReference type="FunFam" id="3.30.70.100:FF:000005">
    <property type="entry name" value="Copper-exporting P-type ATPase A"/>
    <property type="match status" value="1"/>
</dbReference>
<reference evidence="4" key="2">
    <citation type="submission" date="2011-10" db="EMBL/GenBank/DDBJ databases">
        <title>The Genome Sequence of Granulicatella elegans ATCC 700633.</title>
        <authorList>
            <consortium name="The Broad Institute Genome Sequencing Platform"/>
            <consortium name="The Broad Institute Genome Sequencing Center for Infectious Disease"/>
            <person name="Earl A."/>
            <person name="Ward D."/>
            <person name="Feldgarden M."/>
            <person name="Gevers D."/>
            <person name="Sibley C.D."/>
            <person name="Field T.R."/>
            <person name="Grinwis M."/>
            <person name="Eshaghurshan C.S."/>
            <person name="Surette M.G."/>
            <person name="Young S.K."/>
            <person name="Zeng Q."/>
            <person name="Gargeya S."/>
            <person name="Fitzgerald M."/>
            <person name="Haas B."/>
            <person name="Abouelleil A."/>
            <person name="Alvarado L."/>
            <person name="Arachchi H.M."/>
            <person name="Berlin A."/>
            <person name="Brown A."/>
            <person name="Chapman S.B."/>
            <person name="Chen Z."/>
            <person name="Dunbar C."/>
            <person name="Freedman E."/>
            <person name="Gearin G."/>
            <person name="Goldberg J."/>
            <person name="Griggs A."/>
            <person name="Gujja S."/>
            <person name="Heiman D."/>
            <person name="Howarth C."/>
            <person name="Larson L."/>
            <person name="Lui A."/>
            <person name="MacDonald P.J.P."/>
            <person name="Montmayeur A."/>
            <person name="Murphy C."/>
            <person name="Neiman D."/>
            <person name="Pearson M."/>
            <person name="Priest M."/>
            <person name="Roberts A."/>
            <person name="Saif S."/>
            <person name="Shea T."/>
            <person name="Shenoy N."/>
            <person name="Sisk P."/>
            <person name="Stolte C."/>
            <person name="Sykes S."/>
            <person name="Wortman J."/>
            <person name="Nusbaum C."/>
            <person name="Birren B."/>
        </authorList>
    </citation>
    <scope>NUCLEOTIDE SEQUENCE [LARGE SCALE GENOMIC DNA]</scope>
    <source>
        <strain evidence="4">ATCC 700633</strain>
    </source>
</reference>
<sequence length="69" mass="7436">MIKEFKVEGLKCSGCAKAVENAVSAVEGVEKASVDFEAKKLTVEFLQDKAEEQKIIEAVSKAGYQAELA</sequence>
<dbReference type="Proteomes" id="UP000002939">
    <property type="component" value="Unassembled WGS sequence"/>
</dbReference>
<gene>
    <name evidence="4" type="ORF">HMPREF0446_01407</name>
</gene>
<evidence type="ECO:0000256" key="1">
    <source>
        <dbReference type="ARBA" id="ARBA00022723"/>
    </source>
</evidence>
<evidence type="ECO:0000256" key="2">
    <source>
        <dbReference type="ARBA" id="ARBA00023008"/>
    </source>
</evidence>
<dbReference type="HOGENOM" id="CLU_134973_3_1_9"/>
<evidence type="ECO:0000259" key="3">
    <source>
        <dbReference type="PROSITE" id="PS50846"/>
    </source>
</evidence>
<dbReference type="eggNOG" id="COG2608">
    <property type="taxonomic scope" value="Bacteria"/>
</dbReference>
<dbReference type="AlphaFoldDB" id="D0BN72"/>
<protein>
    <submittedName>
        <fullName evidence="4">Copper ion binding protein</fullName>
    </submittedName>
</protein>
<dbReference type="InterPro" id="IPR017969">
    <property type="entry name" value="Heavy-metal-associated_CS"/>
</dbReference>
<comment type="caution">
    <text evidence="4">The sequence shown here is derived from an EMBL/GenBank/DDBJ whole genome shotgun (WGS) entry which is preliminary data.</text>
</comment>
<dbReference type="CDD" id="cd00371">
    <property type="entry name" value="HMA"/>
    <property type="match status" value="1"/>
</dbReference>
<name>D0BN72_9LACT</name>
<dbReference type="InterPro" id="IPR036163">
    <property type="entry name" value="HMA_dom_sf"/>
</dbReference>
<dbReference type="PROSITE" id="PS01047">
    <property type="entry name" value="HMA_1"/>
    <property type="match status" value="1"/>
</dbReference>